<dbReference type="Pfam" id="PF12804">
    <property type="entry name" value="NTP_transf_3"/>
    <property type="match status" value="1"/>
</dbReference>
<dbReference type="InterPro" id="IPR013482">
    <property type="entry name" value="Molybde_CF_guanTrfase"/>
</dbReference>
<evidence type="ECO:0000256" key="7">
    <source>
        <dbReference type="ARBA" id="ARBA00023150"/>
    </source>
</evidence>
<reference evidence="10 11" key="1">
    <citation type="submission" date="2024-09" db="EMBL/GenBank/DDBJ databases">
        <authorList>
            <person name="Sun Q."/>
            <person name="Mori K."/>
        </authorList>
    </citation>
    <scope>NUCLEOTIDE SEQUENCE [LARGE SCALE GENOMIC DNA]</scope>
    <source>
        <strain evidence="10 11">JCM 11201</strain>
    </source>
</reference>
<feature type="binding site" evidence="8">
    <location>
        <position position="20"/>
    </location>
    <ligand>
        <name>GTP</name>
        <dbReference type="ChEBI" id="CHEBI:37565"/>
    </ligand>
</feature>
<dbReference type="InterPro" id="IPR025877">
    <property type="entry name" value="MobA-like_NTP_Trfase"/>
</dbReference>
<keyword evidence="10" id="KW-0548">Nucleotidyltransferase</keyword>
<dbReference type="EC" id="2.7.7.77" evidence="8"/>
<comment type="catalytic activity">
    <reaction evidence="8">
        <text>Mo-molybdopterin + GTP + H(+) = Mo-molybdopterin guanine dinucleotide + diphosphate</text>
        <dbReference type="Rhea" id="RHEA:34243"/>
        <dbReference type="ChEBI" id="CHEBI:15378"/>
        <dbReference type="ChEBI" id="CHEBI:33019"/>
        <dbReference type="ChEBI" id="CHEBI:37565"/>
        <dbReference type="ChEBI" id="CHEBI:71302"/>
        <dbReference type="ChEBI" id="CHEBI:71310"/>
        <dbReference type="EC" id="2.7.7.77"/>
    </reaction>
</comment>
<feature type="binding site" evidence="8">
    <location>
        <position position="96"/>
    </location>
    <ligand>
        <name>Mg(2+)</name>
        <dbReference type="ChEBI" id="CHEBI:18420"/>
    </ligand>
</feature>
<keyword evidence="11" id="KW-1185">Reference proteome</keyword>
<evidence type="ECO:0000256" key="1">
    <source>
        <dbReference type="ARBA" id="ARBA00022490"/>
    </source>
</evidence>
<comment type="subcellular location">
    <subcellularLocation>
        <location evidence="8">Cytoplasm</location>
    </subcellularLocation>
</comment>
<evidence type="ECO:0000313" key="10">
    <source>
        <dbReference type="EMBL" id="MFB9756982.1"/>
    </source>
</evidence>
<evidence type="ECO:0000256" key="4">
    <source>
        <dbReference type="ARBA" id="ARBA00022741"/>
    </source>
</evidence>
<feature type="domain" description="MobA-like NTP transferase" evidence="9">
    <location>
        <begin position="5"/>
        <end position="154"/>
    </location>
</feature>
<keyword evidence="3 8" id="KW-0479">Metal-binding</keyword>
<protein>
    <recommendedName>
        <fullName evidence="8">Probable molybdenum cofactor guanylyltransferase</fullName>
        <shortName evidence="8">MoCo guanylyltransferase</shortName>
        <ecNumber evidence="8">2.7.7.77</ecNumber>
    </recommendedName>
    <alternativeName>
        <fullName evidence="8">GTP:molybdopterin guanylyltransferase</fullName>
    </alternativeName>
    <alternativeName>
        <fullName evidence="8">Mo-MPT guanylyltransferase</fullName>
    </alternativeName>
    <alternativeName>
        <fullName evidence="8">Molybdopterin guanylyltransferase</fullName>
    </alternativeName>
    <alternativeName>
        <fullName evidence="8">Molybdopterin-guanine dinucleotide synthase</fullName>
        <shortName evidence="8">MGD synthase</shortName>
    </alternativeName>
</protein>
<comment type="function">
    <text evidence="8">Transfers a GMP moiety from GTP to Mo-molybdopterin (Mo-MPT) cofactor (Moco or molybdenum cofactor) to form Mo-molybdopterin guanine dinucleotide (Mo-MGD) cofactor.</text>
</comment>
<dbReference type="PANTHER" id="PTHR19136:SF81">
    <property type="entry name" value="MOLYBDENUM COFACTOR GUANYLYLTRANSFERASE"/>
    <property type="match status" value="1"/>
</dbReference>
<dbReference type="RefSeq" id="WP_379947258.1">
    <property type="nucleotide sequence ID" value="NZ_JBHMAF010000002.1"/>
</dbReference>
<dbReference type="GO" id="GO:0061603">
    <property type="term" value="F:molybdenum cofactor guanylyltransferase activity"/>
    <property type="evidence" value="ECO:0007669"/>
    <property type="project" value="UniProtKB-EC"/>
</dbReference>
<name>A0ABV5W9D8_9BACI</name>
<evidence type="ECO:0000313" key="11">
    <source>
        <dbReference type="Proteomes" id="UP001589609"/>
    </source>
</evidence>
<evidence type="ECO:0000256" key="6">
    <source>
        <dbReference type="ARBA" id="ARBA00023134"/>
    </source>
</evidence>
<comment type="cofactor">
    <cofactor evidence="8">
        <name>Mg(2+)</name>
        <dbReference type="ChEBI" id="CHEBI:18420"/>
    </cofactor>
</comment>
<accession>A0ABV5W9D8</accession>
<dbReference type="Gene3D" id="3.90.550.10">
    <property type="entry name" value="Spore Coat Polysaccharide Biosynthesis Protein SpsA, Chain A"/>
    <property type="match status" value="1"/>
</dbReference>
<comment type="caution">
    <text evidence="10">The sequence shown here is derived from an EMBL/GenBank/DDBJ whole genome shotgun (WGS) entry which is preliminary data.</text>
</comment>
<sequence>MRTVGIVLAGGQSHRFGEPKALQHWKGKSFLTYSIDALQPSVDEIVVISHLKELVHLPGVVVREDLEEYSGMGPLAGILTGMEASAGDWYIVLPCDVPLVTNEIIMKIVGRVEENVDAVVPIVAGRIQPLFACYHKSVKEKLGLLLQEGKRSMKELLSLCTVAYVREERLGIDTQAFVNVNTKEDYMNLP</sequence>
<keyword evidence="7 8" id="KW-0501">Molybdenum cofactor biosynthesis</keyword>
<keyword evidence="1 8" id="KW-0963">Cytoplasm</keyword>
<dbReference type="SUPFAM" id="SSF53448">
    <property type="entry name" value="Nucleotide-diphospho-sugar transferases"/>
    <property type="match status" value="1"/>
</dbReference>
<evidence type="ECO:0000256" key="5">
    <source>
        <dbReference type="ARBA" id="ARBA00022842"/>
    </source>
</evidence>
<organism evidence="10 11">
    <name type="scientific">Ectobacillus funiculus</name>
    <dbReference type="NCBI Taxonomy" id="137993"/>
    <lineage>
        <taxon>Bacteria</taxon>
        <taxon>Bacillati</taxon>
        <taxon>Bacillota</taxon>
        <taxon>Bacilli</taxon>
        <taxon>Bacillales</taxon>
        <taxon>Bacillaceae</taxon>
        <taxon>Ectobacillus</taxon>
    </lineage>
</organism>
<dbReference type="CDD" id="cd02503">
    <property type="entry name" value="MobA"/>
    <property type="match status" value="1"/>
</dbReference>
<comment type="domain">
    <text evidence="8">The N-terminal domain determines nucleotide recognition and specific binding, while the C-terminal domain determines the specific binding to the target protein.</text>
</comment>
<evidence type="ECO:0000256" key="3">
    <source>
        <dbReference type="ARBA" id="ARBA00022723"/>
    </source>
</evidence>
<comment type="similarity">
    <text evidence="8">Belongs to the MobA family.</text>
</comment>
<keyword evidence="4 8" id="KW-0547">Nucleotide-binding</keyword>
<dbReference type="InterPro" id="IPR029044">
    <property type="entry name" value="Nucleotide-diphossugar_trans"/>
</dbReference>
<keyword evidence="5 8" id="KW-0460">Magnesium</keyword>
<proteinExistence type="inferred from homology"/>
<gene>
    <name evidence="8" type="primary">mobA</name>
    <name evidence="10" type="ORF">ACFFMS_00210</name>
</gene>
<evidence type="ECO:0000259" key="9">
    <source>
        <dbReference type="Pfam" id="PF12804"/>
    </source>
</evidence>
<dbReference type="Proteomes" id="UP001589609">
    <property type="component" value="Unassembled WGS sequence"/>
</dbReference>
<feature type="binding site" evidence="8">
    <location>
        <position position="65"/>
    </location>
    <ligand>
        <name>GTP</name>
        <dbReference type="ChEBI" id="CHEBI:37565"/>
    </ligand>
</feature>
<dbReference type="EMBL" id="JBHMAF010000002">
    <property type="protein sequence ID" value="MFB9756982.1"/>
    <property type="molecule type" value="Genomic_DNA"/>
</dbReference>
<dbReference type="HAMAP" id="MF_00316">
    <property type="entry name" value="MobA"/>
    <property type="match status" value="1"/>
</dbReference>
<comment type="caution">
    <text evidence="8">Lacks conserved residue(s) required for the propagation of feature annotation.</text>
</comment>
<evidence type="ECO:0000256" key="2">
    <source>
        <dbReference type="ARBA" id="ARBA00022679"/>
    </source>
</evidence>
<evidence type="ECO:0000256" key="8">
    <source>
        <dbReference type="HAMAP-Rule" id="MF_00316"/>
    </source>
</evidence>
<feature type="binding site" evidence="8">
    <location>
        <begin position="8"/>
        <end position="10"/>
    </location>
    <ligand>
        <name>GTP</name>
        <dbReference type="ChEBI" id="CHEBI:37565"/>
    </ligand>
</feature>
<keyword evidence="2 8" id="KW-0808">Transferase</keyword>
<dbReference type="PANTHER" id="PTHR19136">
    <property type="entry name" value="MOLYBDENUM COFACTOR GUANYLYLTRANSFERASE"/>
    <property type="match status" value="1"/>
</dbReference>
<keyword evidence="6 8" id="KW-0342">GTP-binding</keyword>
<feature type="binding site" evidence="8">
    <location>
        <position position="96"/>
    </location>
    <ligand>
        <name>GTP</name>
        <dbReference type="ChEBI" id="CHEBI:37565"/>
    </ligand>
</feature>